<dbReference type="EMBL" id="SIUB01000002">
    <property type="protein sequence ID" value="TBN54293.1"/>
    <property type="molecule type" value="Genomic_DNA"/>
</dbReference>
<dbReference type="InterPro" id="IPR036136">
    <property type="entry name" value="Nit/Sulf_reduc_fer-like_dom_sf"/>
</dbReference>
<evidence type="ECO:0000256" key="1">
    <source>
        <dbReference type="ARBA" id="ARBA00022485"/>
    </source>
</evidence>
<dbReference type="PANTHER" id="PTHR32439">
    <property type="entry name" value="FERREDOXIN--NITRITE REDUCTASE, CHLOROPLASTIC"/>
    <property type="match status" value="1"/>
</dbReference>
<evidence type="ECO:0000256" key="4">
    <source>
        <dbReference type="ARBA" id="ARBA00023002"/>
    </source>
</evidence>
<dbReference type="Gene3D" id="3.30.413.10">
    <property type="entry name" value="Sulfite Reductase Hemoprotein, domain 1"/>
    <property type="match status" value="2"/>
</dbReference>
<accession>A0A4Q9GJ77</accession>
<name>A0A4Q9GJ77_9HYPH</name>
<dbReference type="InterPro" id="IPR045854">
    <property type="entry name" value="NO2/SO3_Rdtase_4Fe4S_sf"/>
</dbReference>
<dbReference type="SUPFAM" id="SSF56014">
    <property type="entry name" value="Nitrite and sulphite reductase 4Fe-4S domain-like"/>
    <property type="match status" value="2"/>
</dbReference>
<evidence type="ECO:0000313" key="9">
    <source>
        <dbReference type="EMBL" id="TBN54293.1"/>
    </source>
</evidence>
<keyword evidence="4" id="KW-0560">Oxidoreductase</keyword>
<evidence type="ECO:0000256" key="3">
    <source>
        <dbReference type="ARBA" id="ARBA00022723"/>
    </source>
</evidence>
<keyword evidence="2" id="KW-0349">Heme</keyword>
<feature type="compositionally biased region" description="Basic and acidic residues" evidence="7">
    <location>
        <begin position="373"/>
        <end position="391"/>
    </location>
</feature>
<dbReference type="PANTHER" id="PTHR32439:SF9">
    <property type="entry name" value="BLR3264 PROTEIN"/>
    <property type="match status" value="1"/>
</dbReference>
<dbReference type="Proteomes" id="UP000291613">
    <property type="component" value="Unassembled WGS sequence"/>
</dbReference>
<dbReference type="GO" id="GO:0016491">
    <property type="term" value="F:oxidoreductase activity"/>
    <property type="evidence" value="ECO:0007669"/>
    <property type="project" value="UniProtKB-KW"/>
</dbReference>
<evidence type="ECO:0000313" key="10">
    <source>
        <dbReference type="Proteomes" id="UP000291613"/>
    </source>
</evidence>
<keyword evidence="1" id="KW-0004">4Fe-4S</keyword>
<keyword evidence="6" id="KW-0411">Iron-sulfur</keyword>
<feature type="domain" description="Nitrite/Sulfite reductase ferredoxin-like" evidence="8">
    <location>
        <begin position="18"/>
        <end position="76"/>
    </location>
</feature>
<sequence>MADCPGVAHLAAMADGGLARIRAPGGALTANAARAIADAASELGSGIIDLTNRANLQIRGLPLDAGPALAARLAAAGAAMDGPADRRRNILLDPLSGLDPAEIHDCRPLGTALDGAMSRAPWIGALSPKFSFALDGGGSSGVGAIASDVVALADEAGFTIAFAGTAVHARPDVAMDVLLRIAETAAARGPGVRAVDLPVLPLLEELARRFGVRPAAAVARRLSPGLGALYGAVVIPVPVGRLDSAMLRWLADAADRNGCGGLILAPWSAVVLPGVAPEAADHLLFASETIGFTPVAVAGRLTVAACAGAPSCERAREPAKALAAAILALAAQDRSLLPDRPTSLHLSACPKSCASSAAADLLLVGASDGQGWDMRRDARPRSPAPPERRLDAPSPRDILALLD</sequence>
<comment type="caution">
    <text evidence="9">The sequence shown here is derived from an EMBL/GenBank/DDBJ whole genome shotgun (WGS) entry which is preliminary data.</text>
</comment>
<keyword evidence="3" id="KW-0479">Metal-binding</keyword>
<dbReference type="GO" id="GO:0046872">
    <property type="term" value="F:metal ion binding"/>
    <property type="evidence" value="ECO:0007669"/>
    <property type="project" value="UniProtKB-KW"/>
</dbReference>
<proteinExistence type="predicted"/>
<reference evidence="9 10" key="1">
    <citation type="submission" date="2019-02" db="EMBL/GenBank/DDBJ databases">
        <title>Hansschlegelia quercus sp. nov., a novel methylotrophic bacterium from buds of oak (Quercus robur L.).</title>
        <authorList>
            <person name="Agafonova N.V."/>
            <person name="Kaparullina E.N."/>
            <person name="Grouzdev D.S."/>
            <person name="Doronina N.V."/>
        </authorList>
    </citation>
    <scope>NUCLEOTIDE SEQUENCE [LARGE SCALE GENOMIC DNA]</scope>
    <source>
        <strain evidence="9 10">Dub</strain>
    </source>
</reference>
<evidence type="ECO:0000259" key="8">
    <source>
        <dbReference type="Pfam" id="PF03460"/>
    </source>
</evidence>
<dbReference type="Gene3D" id="3.90.480.20">
    <property type="match status" value="1"/>
</dbReference>
<keyword evidence="5" id="KW-0408">Iron</keyword>
<feature type="region of interest" description="Disordered" evidence="7">
    <location>
        <begin position="372"/>
        <end position="396"/>
    </location>
</feature>
<evidence type="ECO:0000256" key="2">
    <source>
        <dbReference type="ARBA" id="ARBA00022617"/>
    </source>
</evidence>
<protein>
    <recommendedName>
        <fullName evidence="8">Nitrite/Sulfite reductase ferredoxin-like domain-containing protein</fullName>
    </recommendedName>
</protein>
<dbReference type="InterPro" id="IPR051329">
    <property type="entry name" value="NIR_SIR_4Fe-4S"/>
</dbReference>
<keyword evidence="10" id="KW-1185">Reference proteome</keyword>
<evidence type="ECO:0000256" key="5">
    <source>
        <dbReference type="ARBA" id="ARBA00023004"/>
    </source>
</evidence>
<gene>
    <name evidence="9" type="ORF">EYR15_05490</name>
</gene>
<dbReference type="OrthoDB" id="7459360at2"/>
<evidence type="ECO:0000256" key="6">
    <source>
        <dbReference type="ARBA" id="ARBA00023014"/>
    </source>
</evidence>
<dbReference type="Pfam" id="PF03460">
    <property type="entry name" value="NIR_SIR_ferr"/>
    <property type="match status" value="2"/>
</dbReference>
<organism evidence="9 10">
    <name type="scientific">Hansschlegelia quercus</name>
    <dbReference type="NCBI Taxonomy" id="2528245"/>
    <lineage>
        <taxon>Bacteria</taxon>
        <taxon>Pseudomonadati</taxon>
        <taxon>Pseudomonadota</taxon>
        <taxon>Alphaproteobacteria</taxon>
        <taxon>Hyphomicrobiales</taxon>
        <taxon>Methylopilaceae</taxon>
        <taxon>Hansschlegelia</taxon>
    </lineage>
</organism>
<dbReference type="InterPro" id="IPR005117">
    <property type="entry name" value="NiRdtase/SiRdtase_haem-b_fer"/>
</dbReference>
<evidence type="ECO:0000256" key="7">
    <source>
        <dbReference type="SAM" id="MobiDB-lite"/>
    </source>
</evidence>
<dbReference type="Gene3D" id="3.90.480.10">
    <property type="entry name" value="Sulfite Reductase Hemoprotein,Domain 2"/>
    <property type="match status" value="1"/>
</dbReference>
<dbReference type="SUPFAM" id="SSF55124">
    <property type="entry name" value="Nitrite/Sulfite reductase N-terminal domain-like"/>
    <property type="match status" value="2"/>
</dbReference>
<dbReference type="GO" id="GO:0051539">
    <property type="term" value="F:4 iron, 4 sulfur cluster binding"/>
    <property type="evidence" value="ECO:0007669"/>
    <property type="project" value="UniProtKB-KW"/>
</dbReference>
<dbReference type="RefSeq" id="WP_131001888.1">
    <property type="nucleotide sequence ID" value="NZ_JBHSZR010000005.1"/>
</dbReference>
<feature type="domain" description="Nitrite/Sulfite reductase ferredoxin-like" evidence="8">
    <location>
        <begin position="232"/>
        <end position="282"/>
    </location>
</feature>
<dbReference type="AlphaFoldDB" id="A0A4Q9GJ77"/>